<evidence type="ECO:0000256" key="8">
    <source>
        <dbReference type="ARBA" id="ARBA00023136"/>
    </source>
</evidence>
<gene>
    <name evidence="10" type="ORF">RFI_17576</name>
</gene>
<keyword evidence="4" id="KW-0813">Transport</keyword>
<dbReference type="PANTHER" id="PTHR12929:SF10">
    <property type="entry name" value="RIBOFLAVIN TRANSPORTER"/>
    <property type="match status" value="1"/>
</dbReference>
<dbReference type="InterPro" id="IPR009357">
    <property type="entry name" value="Riboflavin_transptr"/>
</dbReference>
<evidence type="ECO:0000256" key="2">
    <source>
        <dbReference type="ARBA" id="ARBA00004651"/>
    </source>
</evidence>
<comment type="subcellular location">
    <subcellularLocation>
        <location evidence="2">Cell membrane</location>
        <topology evidence="2">Multi-pass membrane protein</topology>
    </subcellularLocation>
</comment>
<evidence type="ECO:0000256" key="3">
    <source>
        <dbReference type="ARBA" id="ARBA00006366"/>
    </source>
</evidence>
<comment type="catalytic activity">
    <reaction evidence="1">
        <text>riboflavin(in) = riboflavin(out)</text>
        <dbReference type="Rhea" id="RHEA:35015"/>
        <dbReference type="ChEBI" id="CHEBI:57986"/>
    </reaction>
</comment>
<dbReference type="EMBL" id="ASPP01013436">
    <property type="protein sequence ID" value="ETO19653.1"/>
    <property type="molecule type" value="Genomic_DNA"/>
</dbReference>
<dbReference type="Pfam" id="PF06237">
    <property type="entry name" value="SLC52_ribofla_tr"/>
    <property type="match status" value="1"/>
</dbReference>
<sequence length="381" mass="42347">MCVHENMCVKRYPSQYISMLSSGENSSGLITSILIWIQQLGTSSLRYSVGVYFILLSPIFISTLIGVSLLYRYLKQGYFADQMDWISISTAYNDSGFKGYENDSTIAKLSQNESSRIGTPSNPFAIAQAMRPTESGTEDTLALSLTLMDDTSRETKLEILSNTAFQSDAQQSNQKMSQSLCLVMLGILSGIQNGMLASIGSYALLPYGNKVYVTSYTTSNLVSPLMAFATAYFPGFFVKKVFIITAFAGMCITSAYILLQAWLSPTPWLMANGTGGIIVTIVYVSCIICITLCKTSIILLVKNYYNLEKERLVSQIDIVKSKHNELLMQSFQRKIESHLQLCEVELHKSMERIGIIIQVGSFFGAILFFLLVVVLDCFKEN</sequence>
<feature type="transmembrane region" description="Helical" evidence="9">
    <location>
        <begin position="241"/>
        <end position="263"/>
    </location>
</feature>
<evidence type="ECO:0000313" key="11">
    <source>
        <dbReference type="Proteomes" id="UP000023152"/>
    </source>
</evidence>
<evidence type="ECO:0000313" key="10">
    <source>
        <dbReference type="EMBL" id="ETO19653.1"/>
    </source>
</evidence>
<comment type="similarity">
    <text evidence="3">Belongs to the riboflavin transporter family.</text>
</comment>
<keyword evidence="11" id="KW-1185">Reference proteome</keyword>
<keyword evidence="6 9" id="KW-0812">Transmembrane</keyword>
<keyword evidence="5" id="KW-1003">Cell membrane</keyword>
<comment type="caution">
    <text evidence="10">The sequence shown here is derived from an EMBL/GenBank/DDBJ whole genome shotgun (WGS) entry which is preliminary data.</text>
</comment>
<keyword evidence="7 9" id="KW-1133">Transmembrane helix</keyword>
<feature type="transmembrane region" description="Helical" evidence="9">
    <location>
        <begin position="16"/>
        <end position="37"/>
    </location>
</feature>
<organism evidence="10 11">
    <name type="scientific">Reticulomyxa filosa</name>
    <dbReference type="NCBI Taxonomy" id="46433"/>
    <lineage>
        <taxon>Eukaryota</taxon>
        <taxon>Sar</taxon>
        <taxon>Rhizaria</taxon>
        <taxon>Retaria</taxon>
        <taxon>Foraminifera</taxon>
        <taxon>Monothalamids</taxon>
        <taxon>Reticulomyxidae</taxon>
        <taxon>Reticulomyxa</taxon>
    </lineage>
</organism>
<evidence type="ECO:0000256" key="5">
    <source>
        <dbReference type="ARBA" id="ARBA00022475"/>
    </source>
</evidence>
<dbReference type="AlphaFoldDB" id="X6N163"/>
<feature type="transmembrane region" description="Helical" evidence="9">
    <location>
        <begin position="275"/>
        <end position="301"/>
    </location>
</feature>
<name>X6N163_RETFI</name>
<keyword evidence="10" id="KW-0675">Receptor</keyword>
<evidence type="ECO:0000256" key="9">
    <source>
        <dbReference type="SAM" id="Phobius"/>
    </source>
</evidence>
<evidence type="ECO:0000256" key="1">
    <source>
        <dbReference type="ARBA" id="ARBA00000215"/>
    </source>
</evidence>
<feature type="transmembrane region" description="Helical" evidence="9">
    <location>
        <begin position="355"/>
        <end position="375"/>
    </location>
</feature>
<dbReference type="Proteomes" id="UP000023152">
    <property type="component" value="Unassembled WGS sequence"/>
</dbReference>
<proteinExistence type="inferred from homology"/>
<evidence type="ECO:0000256" key="4">
    <source>
        <dbReference type="ARBA" id="ARBA00022448"/>
    </source>
</evidence>
<reference evidence="10 11" key="1">
    <citation type="journal article" date="2013" name="Curr. Biol.">
        <title>The Genome of the Foraminiferan Reticulomyxa filosa.</title>
        <authorList>
            <person name="Glockner G."/>
            <person name="Hulsmann N."/>
            <person name="Schleicher M."/>
            <person name="Noegel A.A."/>
            <person name="Eichinger L."/>
            <person name="Gallinger C."/>
            <person name="Pawlowski J."/>
            <person name="Sierra R."/>
            <person name="Euteneuer U."/>
            <person name="Pillet L."/>
            <person name="Moustafa A."/>
            <person name="Platzer M."/>
            <person name="Groth M."/>
            <person name="Szafranski K."/>
            <person name="Schliwa M."/>
        </authorList>
    </citation>
    <scope>NUCLEOTIDE SEQUENCE [LARGE SCALE GENOMIC DNA]</scope>
</reference>
<keyword evidence="8 9" id="KW-0472">Membrane</keyword>
<evidence type="ECO:0000256" key="6">
    <source>
        <dbReference type="ARBA" id="ARBA00022692"/>
    </source>
</evidence>
<dbReference type="OrthoDB" id="9995836at2759"/>
<accession>X6N163</accession>
<protein>
    <submittedName>
        <fullName evidence="10">G protein-coupled receptor</fullName>
    </submittedName>
</protein>
<feature type="transmembrane region" description="Helical" evidence="9">
    <location>
        <begin position="180"/>
        <end position="205"/>
    </location>
</feature>
<dbReference type="GO" id="GO:0005886">
    <property type="term" value="C:plasma membrane"/>
    <property type="evidence" value="ECO:0007669"/>
    <property type="project" value="UniProtKB-SubCell"/>
</dbReference>
<feature type="transmembrane region" description="Helical" evidence="9">
    <location>
        <begin position="49"/>
        <end position="74"/>
    </location>
</feature>
<dbReference type="PANTHER" id="PTHR12929">
    <property type="entry name" value="SOLUTE CARRIER FAMILY 52"/>
    <property type="match status" value="1"/>
</dbReference>
<evidence type="ECO:0000256" key="7">
    <source>
        <dbReference type="ARBA" id="ARBA00022989"/>
    </source>
</evidence>
<dbReference type="GO" id="GO:0032217">
    <property type="term" value="F:riboflavin transmembrane transporter activity"/>
    <property type="evidence" value="ECO:0007669"/>
    <property type="project" value="InterPro"/>
</dbReference>
<feature type="transmembrane region" description="Helical" evidence="9">
    <location>
        <begin position="211"/>
        <end position="234"/>
    </location>
</feature>